<reference evidence="3" key="1">
    <citation type="submission" date="2022-11" db="UniProtKB">
        <authorList>
            <consortium name="WormBaseParasite"/>
        </authorList>
    </citation>
    <scope>IDENTIFICATION</scope>
</reference>
<keyword evidence="2" id="KW-1185">Reference proteome</keyword>
<keyword evidence="1" id="KW-0732">Signal</keyword>
<evidence type="ECO:0000313" key="2">
    <source>
        <dbReference type="Proteomes" id="UP000887563"/>
    </source>
</evidence>
<evidence type="ECO:0000313" key="3">
    <source>
        <dbReference type="WBParaSite" id="Minc3s00688g16089"/>
    </source>
</evidence>
<accession>A0A914LU46</accession>
<sequence length="348" mass="40087">MATTTSMMMIIVMMFLFIGSVAEGPPYNLYLGLYPCLNCAKWCEDDPQYTCNYTCKWLPLKETFYQINRGLIGVWGSSSSWLYLHHKYPNKWAEPEYPERRKFELETCKNDKDVNCIYRTDVYPLCSHDFKPYDKGMERVGIVIVMALFTSCSHDFKPYDKGMERCCEIFKKCSVTGYYDEIIEDRIQVDENCYKSFPKGHKELSIWLGPYGVERHLQSWMYYTPSPEDELIRKLCYMECSNGRLVYNHSLSLQPLITTSESTSLSTTTTFTEVTTKKPSTKMLPASTEENKFAKKSQTLTTPQSTITTKIDKTEAFSQGKKSFASLFRCIEGIGVHLPSHPLPPPTS</sequence>
<dbReference type="WBParaSite" id="Minc3s00688g16089">
    <property type="protein sequence ID" value="Minc3s00688g16089"/>
    <property type="gene ID" value="Minc3s00688g16089"/>
</dbReference>
<feature type="chain" id="PRO_5037938883" evidence="1">
    <location>
        <begin position="24"/>
        <end position="348"/>
    </location>
</feature>
<organism evidence="2 3">
    <name type="scientific">Meloidogyne incognita</name>
    <name type="common">Southern root-knot nematode worm</name>
    <name type="synonym">Oxyuris incognita</name>
    <dbReference type="NCBI Taxonomy" id="6306"/>
    <lineage>
        <taxon>Eukaryota</taxon>
        <taxon>Metazoa</taxon>
        <taxon>Ecdysozoa</taxon>
        <taxon>Nematoda</taxon>
        <taxon>Chromadorea</taxon>
        <taxon>Rhabditida</taxon>
        <taxon>Tylenchina</taxon>
        <taxon>Tylenchomorpha</taxon>
        <taxon>Tylenchoidea</taxon>
        <taxon>Meloidogynidae</taxon>
        <taxon>Meloidogyninae</taxon>
        <taxon>Meloidogyne</taxon>
        <taxon>Meloidogyne incognita group</taxon>
    </lineage>
</organism>
<name>A0A914LU46_MELIC</name>
<feature type="signal peptide" evidence="1">
    <location>
        <begin position="1"/>
        <end position="23"/>
    </location>
</feature>
<dbReference type="Proteomes" id="UP000887563">
    <property type="component" value="Unplaced"/>
</dbReference>
<dbReference type="AlphaFoldDB" id="A0A914LU46"/>
<protein>
    <submittedName>
        <fullName evidence="3">Uncharacterized protein</fullName>
    </submittedName>
</protein>
<evidence type="ECO:0000256" key="1">
    <source>
        <dbReference type="SAM" id="SignalP"/>
    </source>
</evidence>
<proteinExistence type="predicted"/>